<evidence type="ECO:0000256" key="1">
    <source>
        <dbReference type="SAM" id="SignalP"/>
    </source>
</evidence>
<keyword evidence="1" id="KW-0732">Signal</keyword>
<organism evidence="2 3">
    <name type="scientific">Linnemannia gamsii</name>
    <dbReference type="NCBI Taxonomy" id="64522"/>
    <lineage>
        <taxon>Eukaryota</taxon>
        <taxon>Fungi</taxon>
        <taxon>Fungi incertae sedis</taxon>
        <taxon>Mucoromycota</taxon>
        <taxon>Mortierellomycotina</taxon>
        <taxon>Mortierellomycetes</taxon>
        <taxon>Mortierellales</taxon>
        <taxon>Mortierellaceae</taxon>
        <taxon>Linnemannia</taxon>
    </lineage>
</organism>
<dbReference type="EMBL" id="JAAAIN010000320">
    <property type="protein sequence ID" value="KAG0316224.1"/>
    <property type="molecule type" value="Genomic_DNA"/>
</dbReference>
<sequence length="102" mass="10282">MKIFAASIIAAACLAITSVSAATTTTSDSSSYTVVTATKTSTITVPVGTTITVGVPTIIPYVCGNTGNALQAVNAKAALAVGAGIAVLAQFLLQTEQRTREY</sequence>
<name>A0A9P6RCV9_9FUNG</name>
<evidence type="ECO:0000313" key="3">
    <source>
        <dbReference type="Proteomes" id="UP000823405"/>
    </source>
</evidence>
<feature type="signal peptide" evidence="1">
    <location>
        <begin position="1"/>
        <end position="21"/>
    </location>
</feature>
<dbReference type="Proteomes" id="UP000823405">
    <property type="component" value="Unassembled WGS sequence"/>
</dbReference>
<dbReference type="AlphaFoldDB" id="A0A9P6RCV9"/>
<proteinExistence type="predicted"/>
<reference evidence="2" key="1">
    <citation type="journal article" date="2020" name="Fungal Divers.">
        <title>Resolving the Mortierellaceae phylogeny through synthesis of multi-gene phylogenetics and phylogenomics.</title>
        <authorList>
            <person name="Vandepol N."/>
            <person name="Liber J."/>
            <person name="Desiro A."/>
            <person name="Na H."/>
            <person name="Kennedy M."/>
            <person name="Barry K."/>
            <person name="Grigoriev I.V."/>
            <person name="Miller A.N."/>
            <person name="O'Donnell K."/>
            <person name="Stajich J.E."/>
            <person name="Bonito G."/>
        </authorList>
    </citation>
    <scope>NUCLEOTIDE SEQUENCE</scope>
    <source>
        <strain evidence="2">NVP60</strain>
    </source>
</reference>
<protein>
    <submittedName>
        <fullName evidence="2">Uncharacterized protein</fullName>
    </submittedName>
</protein>
<evidence type="ECO:0000313" key="2">
    <source>
        <dbReference type="EMBL" id="KAG0316224.1"/>
    </source>
</evidence>
<gene>
    <name evidence="2" type="ORF">BGZ97_007222</name>
</gene>
<accession>A0A9P6RCV9</accession>
<keyword evidence="3" id="KW-1185">Reference proteome</keyword>
<comment type="caution">
    <text evidence="2">The sequence shown here is derived from an EMBL/GenBank/DDBJ whole genome shotgun (WGS) entry which is preliminary data.</text>
</comment>
<feature type="chain" id="PRO_5040368875" evidence="1">
    <location>
        <begin position="22"/>
        <end position="102"/>
    </location>
</feature>